<keyword evidence="11" id="KW-1185">Reference proteome</keyword>
<evidence type="ECO:0000256" key="6">
    <source>
        <dbReference type="ARBA" id="ARBA00023186"/>
    </source>
</evidence>
<dbReference type="GO" id="GO:0046872">
    <property type="term" value="F:metal ion binding"/>
    <property type="evidence" value="ECO:0007669"/>
    <property type="project" value="UniProtKB-KW"/>
</dbReference>
<comment type="caution">
    <text evidence="10">The sequence shown here is derived from an EMBL/GenBank/DDBJ whole genome shotgun (WGS) entry which is preliminary data.</text>
</comment>
<dbReference type="GeneID" id="63840555"/>
<dbReference type="InterPro" id="IPR006121">
    <property type="entry name" value="HMA_dom"/>
</dbReference>
<dbReference type="InterPro" id="IPR051881">
    <property type="entry name" value="Copper_transport_ATOX1-like"/>
</dbReference>
<accession>A0A9P5CQS2</accession>
<dbReference type="OrthoDB" id="689350at2759"/>
<feature type="compositionally biased region" description="Basic and acidic residues" evidence="8">
    <location>
        <begin position="83"/>
        <end position="99"/>
    </location>
</feature>
<sequence length="99" mass="10886">MADSQEFKYHVAMSCGGCSGAVTRVLTKARENGDVDDFNVNLKGQYATFKTQPDKEDAIFQKISKTGKATHKWDTWAAENPEDAAKAEKEAAEEAAKQE</sequence>
<dbReference type="AlphaFoldDB" id="A0A9P5CQS2"/>
<dbReference type="GO" id="GO:0005829">
    <property type="term" value="C:cytosol"/>
    <property type="evidence" value="ECO:0007669"/>
    <property type="project" value="TreeGrafter"/>
</dbReference>
<evidence type="ECO:0000256" key="4">
    <source>
        <dbReference type="ARBA" id="ARBA00023008"/>
    </source>
</evidence>
<keyword evidence="2" id="KW-0479">Metal-binding</keyword>
<evidence type="ECO:0000256" key="2">
    <source>
        <dbReference type="ARBA" id="ARBA00022723"/>
    </source>
</evidence>
<organism evidence="10 11">
    <name type="scientific">Cryphonectria parasitica (strain ATCC 38755 / EP155)</name>
    <dbReference type="NCBI Taxonomy" id="660469"/>
    <lineage>
        <taxon>Eukaryota</taxon>
        <taxon>Fungi</taxon>
        <taxon>Dikarya</taxon>
        <taxon>Ascomycota</taxon>
        <taxon>Pezizomycotina</taxon>
        <taxon>Sordariomycetes</taxon>
        <taxon>Sordariomycetidae</taxon>
        <taxon>Diaporthales</taxon>
        <taxon>Cryphonectriaceae</taxon>
        <taxon>Cryphonectria-Endothia species complex</taxon>
        <taxon>Cryphonectria</taxon>
    </lineage>
</organism>
<dbReference type="PANTHER" id="PTHR46365:SF1">
    <property type="entry name" value="COPPER TRANSPORT PROTEIN ATOX1"/>
    <property type="match status" value="1"/>
</dbReference>
<dbReference type="GO" id="GO:0006825">
    <property type="term" value="P:copper ion transport"/>
    <property type="evidence" value="ECO:0007669"/>
    <property type="project" value="UniProtKB-KW"/>
</dbReference>
<feature type="domain" description="HMA" evidence="9">
    <location>
        <begin position="4"/>
        <end position="71"/>
    </location>
</feature>
<keyword evidence="4" id="KW-0186">Copper</keyword>
<evidence type="ECO:0000313" key="10">
    <source>
        <dbReference type="EMBL" id="KAF3766521.1"/>
    </source>
</evidence>
<dbReference type="Gene3D" id="3.30.70.100">
    <property type="match status" value="1"/>
</dbReference>
<evidence type="ECO:0000256" key="8">
    <source>
        <dbReference type="SAM" id="MobiDB-lite"/>
    </source>
</evidence>
<proteinExistence type="inferred from homology"/>
<dbReference type="SUPFAM" id="SSF55008">
    <property type="entry name" value="HMA, heavy metal-associated domain"/>
    <property type="match status" value="1"/>
</dbReference>
<dbReference type="PANTHER" id="PTHR46365">
    <property type="entry name" value="COPPER TRANSPORT PROTEIN ATOX1"/>
    <property type="match status" value="1"/>
</dbReference>
<dbReference type="PROSITE" id="PS50846">
    <property type="entry name" value="HMA_2"/>
    <property type="match status" value="1"/>
</dbReference>
<keyword evidence="6" id="KW-0143">Chaperone</keyword>
<name>A0A9P5CQS2_CRYP1</name>
<dbReference type="Proteomes" id="UP000803844">
    <property type="component" value="Unassembled WGS sequence"/>
</dbReference>
<feature type="region of interest" description="Disordered" evidence="8">
    <location>
        <begin position="80"/>
        <end position="99"/>
    </location>
</feature>
<dbReference type="InterPro" id="IPR036163">
    <property type="entry name" value="HMA_dom_sf"/>
</dbReference>
<dbReference type="CDD" id="cd00371">
    <property type="entry name" value="HMA"/>
    <property type="match status" value="1"/>
</dbReference>
<evidence type="ECO:0000256" key="7">
    <source>
        <dbReference type="ARBA" id="ARBA00038171"/>
    </source>
</evidence>
<evidence type="ECO:0000313" key="11">
    <source>
        <dbReference type="Proteomes" id="UP000803844"/>
    </source>
</evidence>
<evidence type="ECO:0000256" key="1">
    <source>
        <dbReference type="ARBA" id="ARBA00022448"/>
    </source>
</evidence>
<dbReference type="RefSeq" id="XP_040777482.1">
    <property type="nucleotide sequence ID" value="XM_040923426.1"/>
</dbReference>
<dbReference type="EMBL" id="MU032347">
    <property type="protein sequence ID" value="KAF3766521.1"/>
    <property type="molecule type" value="Genomic_DNA"/>
</dbReference>
<reference evidence="10" key="1">
    <citation type="journal article" date="2020" name="Phytopathology">
        <title>Genome sequence of the chestnut blight fungus Cryphonectria parasitica EP155: A fundamental resource for an archetypical invasive plant pathogen.</title>
        <authorList>
            <person name="Crouch J.A."/>
            <person name="Dawe A."/>
            <person name="Aerts A."/>
            <person name="Barry K."/>
            <person name="Churchill A.C.L."/>
            <person name="Grimwood J."/>
            <person name="Hillman B."/>
            <person name="Milgroom M.G."/>
            <person name="Pangilinan J."/>
            <person name="Smith M."/>
            <person name="Salamov A."/>
            <person name="Schmutz J."/>
            <person name="Yadav J."/>
            <person name="Grigoriev I.V."/>
            <person name="Nuss D."/>
        </authorList>
    </citation>
    <scope>NUCLEOTIDE SEQUENCE</scope>
    <source>
        <strain evidence="10">EP155</strain>
    </source>
</reference>
<protein>
    <recommendedName>
        <fullName evidence="9">HMA domain-containing protein</fullName>
    </recommendedName>
</protein>
<keyword evidence="3" id="KW-0187">Copper transport</keyword>
<dbReference type="GO" id="GO:0016531">
    <property type="term" value="F:copper chaperone activity"/>
    <property type="evidence" value="ECO:0007669"/>
    <property type="project" value="TreeGrafter"/>
</dbReference>
<gene>
    <name evidence="10" type="ORF">M406DRAFT_356370</name>
</gene>
<evidence type="ECO:0000256" key="3">
    <source>
        <dbReference type="ARBA" id="ARBA00022796"/>
    </source>
</evidence>
<evidence type="ECO:0000259" key="9">
    <source>
        <dbReference type="PROSITE" id="PS50846"/>
    </source>
</evidence>
<comment type="similarity">
    <text evidence="7">Belongs to the ATX1 family.</text>
</comment>
<evidence type="ECO:0000256" key="5">
    <source>
        <dbReference type="ARBA" id="ARBA00023065"/>
    </source>
</evidence>
<dbReference type="Pfam" id="PF00403">
    <property type="entry name" value="HMA"/>
    <property type="match status" value="1"/>
</dbReference>
<keyword evidence="5" id="KW-0406">Ion transport</keyword>
<keyword evidence="1" id="KW-0813">Transport</keyword>